<evidence type="ECO:0000313" key="5">
    <source>
        <dbReference type="EMBL" id="KIH67363.1"/>
    </source>
</evidence>
<evidence type="ECO:0000259" key="4">
    <source>
        <dbReference type="PROSITE" id="PS50279"/>
    </source>
</evidence>
<accession>A0A0C2DC15</accession>
<dbReference type="Pfam" id="PF00014">
    <property type="entry name" value="Kunitz_BPTI"/>
    <property type="match status" value="1"/>
</dbReference>
<reference evidence="5 6" key="1">
    <citation type="submission" date="2013-12" db="EMBL/GenBank/DDBJ databases">
        <title>Draft genome of the parsitic nematode Ancylostoma duodenale.</title>
        <authorList>
            <person name="Mitreva M."/>
        </authorList>
    </citation>
    <scope>NUCLEOTIDE SEQUENCE [LARGE SCALE GENOMIC DNA]</scope>
    <source>
        <strain evidence="5 6">Zhejiang</strain>
    </source>
</reference>
<evidence type="ECO:0000256" key="1">
    <source>
        <dbReference type="ARBA" id="ARBA00022690"/>
    </source>
</evidence>
<dbReference type="Proteomes" id="UP000054047">
    <property type="component" value="Unassembled WGS sequence"/>
</dbReference>
<proteinExistence type="predicted"/>
<name>A0A0C2DC15_9BILA</name>
<dbReference type="PRINTS" id="PR00759">
    <property type="entry name" value="BASICPTASE"/>
</dbReference>
<evidence type="ECO:0000256" key="3">
    <source>
        <dbReference type="ARBA" id="ARBA00023157"/>
    </source>
</evidence>
<keyword evidence="1" id="KW-0646">Protease inhibitor</keyword>
<evidence type="ECO:0000256" key="2">
    <source>
        <dbReference type="ARBA" id="ARBA00022900"/>
    </source>
</evidence>
<keyword evidence="2" id="KW-0722">Serine protease inhibitor</keyword>
<dbReference type="EMBL" id="KN726729">
    <property type="protein sequence ID" value="KIH67363.1"/>
    <property type="molecule type" value="Genomic_DNA"/>
</dbReference>
<dbReference type="GO" id="GO:0004867">
    <property type="term" value="F:serine-type endopeptidase inhibitor activity"/>
    <property type="evidence" value="ECO:0007669"/>
    <property type="project" value="UniProtKB-KW"/>
</dbReference>
<dbReference type="AlphaFoldDB" id="A0A0C2DC15"/>
<dbReference type="PROSITE" id="PS00280">
    <property type="entry name" value="BPTI_KUNITZ_1"/>
    <property type="match status" value="1"/>
</dbReference>
<keyword evidence="6" id="KW-1185">Reference proteome</keyword>
<dbReference type="PROSITE" id="PS50279">
    <property type="entry name" value="BPTI_KUNITZ_2"/>
    <property type="match status" value="1"/>
</dbReference>
<protein>
    <submittedName>
        <fullName evidence="5">Kunitz/Bovine pancreatic trypsin inhibitor domain protein</fullName>
    </submittedName>
</protein>
<dbReference type="SMART" id="SM00131">
    <property type="entry name" value="KU"/>
    <property type="match status" value="1"/>
</dbReference>
<dbReference type="OrthoDB" id="5871431at2759"/>
<dbReference type="InterPro" id="IPR002223">
    <property type="entry name" value="Kunitz_BPTI"/>
</dbReference>
<feature type="non-terminal residue" evidence="5">
    <location>
        <position position="1"/>
    </location>
</feature>
<dbReference type="FunFam" id="4.10.410.10:FF:000020">
    <property type="entry name" value="Collagen, type VI, alpha 3"/>
    <property type="match status" value="1"/>
</dbReference>
<dbReference type="Gene3D" id="4.10.410.10">
    <property type="entry name" value="Pancreatic trypsin inhibitor Kunitz domain"/>
    <property type="match status" value="1"/>
</dbReference>
<dbReference type="PANTHER" id="PTHR10083">
    <property type="entry name" value="KUNITZ-TYPE PROTEASE INHIBITOR-RELATED"/>
    <property type="match status" value="1"/>
</dbReference>
<dbReference type="GO" id="GO:0005615">
    <property type="term" value="C:extracellular space"/>
    <property type="evidence" value="ECO:0007669"/>
    <property type="project" value="TreeGrafter"/>
</dbReference>
<evidence type="ECO:0000313" key="6">
    <source>
        <dbReference type="Proteomes" id="UP000054047"/>
    </source>
</evidence>
<dbReference type="CDD" id="cd00109">
    <property type="entry name" value="Kunitz-type"/>
    <property type="match status" value="1"/>
</dbReference>
<feature type="domain" description="BPTI/Kunitz inhibitor" evidence="4">
    <location>
        <begin position="5"/>
        <end position="55"/>
    </location>
</feature>
<dbReference type="InterPro" id="IPR020901">
    <property type="entry name" value="Prtase_inh_Kunz-CS"/>
</dbReference>
<dbReference type="InterPro" id="IPR036880">
    <property type="entry name" value="Kunitz_BPTI_sf"/>
</dbReference>
<gene>
    <name evidence="5" type="ORF">ANCDUO_02313</name>
</gene>
<dbReference type="InterPro" id="IPR050098">
    <property type="entry name" value="TFPI/VKTCI-like"/>
</dbReference>
<dbReference type="SUPFAM" id="SSF57362">
    <property type="entry name" value="BPTI-like"/>
    <property type="match status" value="1"/>
</dbReference>
<dbReference type="PANTHER" id="PTHR10083:SF328">
    <property type="entry name" value="TISSUE FACTOR PATHWAY INHIBITOR"/>
    <property type="match status" value="1"/>
</dbReference>
<keyword evidence="3" id="KW-1015">Disulfide bond</keyword>
<organism evidence="5 6">
    <name type="scientific">Ancylostoma duodenale</name>
    <dbReference type="NCBI Taxonomy" id="51022"/>
    <lineage>
        <taxon>Eukaryota</taxon>
        <taxon>Metazoa</taxon>
        <taxon>Ecdysozoa</taxon>
        <taxon>Nematoda</taxon>
        <taxon>Chromadorea</taxon>
        <taxon>Rhabditida</taxon>
        <taxon>Rhabditina</taxon>
        <taxon>Rhabditomorpha</taxon>
        <taxon>Strongyloidea</taxon>
        <taxon>Ancylostomatidae</taxon>
        <taxon>Ancylostomatinae</taxon>
        <taxon>Ancylostoma</taxon>
    </lineage>
</organism>
<sequence length="71" mass="7897">EDPVCTLPLDSGPCYGRHQRYGFDPNIGRCVKFTYGGCQGNENNFETKEECQMTCLANTPMPIPLGQLILN</sequence>